<evidence type="ECO:0000256" key="5">
    <source>
        <dbReference type="ARBA" id="ARBA00022448"/>
    </source>
</evidence>
<feature type="coiled-coil region" evidence="8">
    <location>
        <begin position="103"/>
        <end position="134"/>
    </location>
</feature>
<dbReference type="InterPro" id="IPR051390">
    <property type="entry name" value="BLOC-1_subunit_KXD1"/>
</dbReference>
<dbReference type="PANTHER" id="PTHR37787:SF1">
    <property type="entry name" value="BIOGENESIS OF LYSOSOME-RELATED ORGANELLES COMPLEX 1 SUBUNIT KXD1"/>
    <property type="match status" value="1"/>
</dbReference>
<evidence type="ECO:0000256" key="3">
    <source>
        <dbReference type="ARBA" id="ARBA00005913"/>
    </source>
</evidence>
<reference evidence="11" key="1">
    <citation type="submission" date="2016-03" db="EMBL/GenBank/DDBJ databases">
        <title>Updated assembly of Pseudogymnoascus destructans, the fungus causing white-nose syndrome of bats.</title>
        <authorList>
            <person name="Palmer J.M."/>
            <person name="Drees K.P."/>
            <person name="Foster J.T."/>
            <person name="Lindner D.L."/>
        </authorList>
    </citation>
    <scope>NUCLEOTIDE SEQUENCE [LARGE SCALE GENOMIC DNA]</scope>
    <source>
        <strain evidence="11">20631-21</strain>
    </source>
</reference>
<dbReference type="GO" id="GO:0005768">
    <property type="term" value="C:endosome"/>
    <property type="evidence" value="ECO:0007669"/>
    <property type="project" value="UniProtKB-SubCell"/>
</dbReference>
<protein>
    <recommendedName>
        <fullName evidence="4">Biogenesis of lysosome-related organelles complex 1 subunit KXD1</fullName>
    </recommendedName>
    <alternativeName>
        <fullName evidence="7">KxDL homolog</fullName>
    </alternativeName>
</protein>
<keyword evidence="8" id="KW-0175">Coiled coil</keyword>
<dbReference type="GeneID" id="36287344"/>
<dbReference type="RefSeq" id="XP_024324647.1">
    <property type="nucleotide sequence ID" value="XM_024467906.1"/>
</dbReference>
<keyword evidence="5" id="KW-0813">Transport</keyword>
<evidence type="ECO:0000256" key="4">
    <source>
        <dbReference type="ARBA" id="ARBA00016207"/>
    </source>
</evidence>
<comment type="subcellular location">
    <subcellularLocation>
        <location evidence="2">Endosome</location>
    </subcellularLocation>
</comment>
<evidence type="ECO:0000256" key="6">
    <source>
        <dbReference type="ARBA" id="ARBA00022753"/>
    </source>
</evidence>
<organism evidence="11">
    <name type="scientific">Pseudogymnoascus destructans</name>
    <dbReference type="NCBI Taxonomy" id="655981"/>
    <lineage>
        <taxon>Eukaryota</taxon>
        <taxon>Fungi</taxon>
        <taxon>Dikarya</taxon>
        <taxon>Ascomycota</taxon>
        <taxon>Pezizomycotina</taxon>
        <taxon>Leotiomycetes</taxon>
        <taxon>Thelebolales</taxon>
        <taxon>Thelebolaceae</taxon>
        <taxon>Pseudogymnoascus</taxon>
    </lineage>
</organism>
<evidence type="ECO:0000256" key="7">
    <source>
        <dbReference type="ARBA" id="ARBA00029808"/>
    </source>
</evidence>
<keyword evidence="6" id="KW-0967">Endosome</keyword>
<dbReference type="Pfam" id="PF10241">
    <property type="entry name" value="KxDL"/>
    <property type="match status" value="1"/>
</dbReference>
<evidence type="ECO:0000256" key="8">
    <source>
        <dbReference type="SAM" id="Coils"/>
    </source>
</evidence>
<name>A0A177ADW2_9PEZI</name>
<dbReference type="InterPro" id="IPR019371">
    <property type="entry name" value="KxDL_dom"/>
</dbReference>
<feature type="region of interest" description="Disordered" evidence="9">
    <location>
        <begin position="27"/>
        <end position="70"/>
    </location>
</feature>
<comment type="similarity">
    <text evidence="3">Belongs to the KXD1 family.</text>
</comment>
<dbReference type="VEuPathDB" id="FungiDB:GMDG_02243"/>
<evidence type="ECO:0000256" key="2">
    <source>
        <dbReference type="ARBA" id="ARBA00004177"/>
    </source>
</evidence>
<dbReference type="GO" id="GO:0032880">
    <property type="term" value="P:regulation of protein localization"/>
    <property type="evidence" value="ECO:0007669"/>
    <property type="project" value="TreeGrafter"/>
</dbReference>
<sequence>MATYTYSVTSPIAMTSKSQYYHPAPISRSYAVSPPETADSVTSGSATGPSYSVSGYSTTPSYASSECETRNSANGIDLQEYVSERFSNMIFDPLPLDRSLATQAQASGKLNNKQREIEELRAKAQARLAKSRARMQTGFQDVKEVKRDLEWSQKHVSALTSKTSRKHPQEYKQARARYPSPEY</sequence>
<dbReference type="eggNOG" id="ENOG502S1H5">
    <property type="taxonomic scope" value="Eukaryota"/>
</dbReference>
<feature type="domain" description="KxDL" evidence="10">
    <location>
        <begin position="90"/>
        <end position="171"/>
    </location>
</feature>
<evidence type="ECO:0000313" key="11">
    <source>
        <dbReference type="EMBL" id="OAF59364.1"/>
    </source>
</evidence>
<feature type="region of interest" description="Disordered" evidence="9">
    <location>
        <begin position="155"/>
        <end position="183"/>
    </location>
</feature>
<gene>
    <name evidence="11" type="ORF">VC83_04271</name>
</gene>
<accession>A0A177ADW2</accession>
<dbReference type="PANTHER" id="PTHR37787">
    <property type="entry name" value="BIOGENESIS OF LYSOSOME-RELATED ORGANELLES COMPLEX 1 SUBUNIT KXD1"/>
    <property type="match status" value="1"/>
</dbReference>
<dbReference type="EMBL" id="KV441394">
    <property type="protein sequence ID" value="OAF59364.1"/>
    <property type="molecule type" value="Genomic_DNA"/>
</dbReference>
<dbReference type="Proteomes" id="UP000077154">
    <property type="component" value="Unassembled WGS sequence"/>
</dbReference>
<dbReference type="GO" id="GO:0031083">
    <property type="term" value="C:BLOC-1 complex"/>
    <property type="evidence" value="ECO:0007669"/>
    <property type="project" value="TreeGrafter"/>
</dbReference>
<evidence type="ECO:0000259" key="10">
    <source>
        <dbReference type="Pfam" id="PF10241"/>
    </source>
</evidence>
<feature type="compositionally biased region" description="Polar residues" evidence="9">
    <location>
        <begin position="39"/>
        <end position="70"/>
    </location>
</feature>
<proteinExistence type="inferred from homology"/>
<evidence type="ECO:0000256" key="9">
    <source>
        <dbReference type="SAM" id="MobiDB-lite"/>
    </source>
</evidence>
<dbReference type="OrthoDB" id="4089816at2759"/>
<dbReference type="GO" id="GO:0007032">
    <property type="term" value="P:endosome organization"/>
    <property type="evidence" value="ECO:0007669"/>
    <property type="project" value="TreeGrafter"/>
</dbReference>
<comment type="function">
    <text evidence="1">Component of the biogenesis of lysosome-related organelles complex-1 (BLOC-1) involved in endosomal cargo sorting.</text>
</comment>
<evidence type="ECO:0000256" key="1">
    <source>
        <dbReference type="ARBA" id="ARBA00002069"/>
    </source>
</evidence>
<dbReference type="AlphaFoldDB" id="A0A177ADW2"/>